<protein>
    <submittedName>
        <fullName evidence="2">Uncharacterized protein</fullName>
    </submittedName>
</protein>
<dbReference type="AlphaFoldDB" id="A0A6I2MJ84"/>
<dbReference type="Proteomes" id="UP000443153">
    <property type="component" value="Unassembled WGS sequence"/>
</dbReference>
<evidence type="ECO:0000313" key="2">
    <source>
        <dbReference type="EMBL" id="MRX62579.1"/>
    </source>
</evidence>
<dbReference type="EMBL" id="WKJH01000001">
    <property type="protein sequence ID" value="MRX62579.1"/>
    <property type="molecule type" value="Genomic_DNA"/>
</dbReference>
<organism evidence="2 3">
    <name type="scientific">Maribacter luteus</name>
    <dbReference type="NCBI Taxonomy" id="2594478"/>
    <lineage>
        <taxon>Bacteria</taxon>
        <taxon>Pseudomonadati</taxon>
        <taxon>Bacteroidota</taxon>
        <taxon>Flavobacteriia</taxon>
        <taxon>Flavobacteriales</taxon>
        <taxon>Flavobacteriaceae</taxon>
        <taxon>Maribacter</taxon>
    </lineage>
</organism>
<name>A0A6I2MJ84_9FLAO</name>
<comment type="caution">
    <text evidence="2">The sequence shown here is derived from an EMBL/GenBank/DDBJ whole genome shotgun (WGS) entry which is preliminary data.</text>
</comment>
<evidence type="ECO:0000313" key="3">
    <source>
        <dbReference type="Proteomes" id="UP000443153"/>
    </source>
</evidence>
<reference evidence="2 3" key="1">
    <citation type="submission" date="2019-11" db="EMBL/GenBank/DDBJ databases">
        <title>Maribacter lutea sp. nov., a marine bacterium isolated from intertidal sand.</title>
        <authorList>
            <person name="Liu A."/>
        </authorList>
    </citation>
    <scope>NUCLEOTIDE SEQUENCE [LARGE SCALE GENOMIC DNA]</scope>
    <source>
        <strain evidence="2 3">RZ05</strain>
    </source>
</reference>
<dbReference type="RefSeq" id="WP_154362579.1">
    <property type="nucleotide sequence ID" value="NZ_WKJH01000001.1"/>
</dbReference>
<dbReference type="OrthoDB" id="1179863at2"/>
<keyword evidence="3" id="KW-1185">Reference proteome</keyword>
<feature type="region of interest" description="Disordered" evidence="1">
    <location>
        <begin position="214"/>
        <end position="238"/>
    </location>
</feature>
<feature type="compositionally biased region" description="Basic and acidic residues" evidence="1">
    <location>
        <begin position="216"/>
        <end position="234"/>
    </location>
</feature>
<proteinExistence type="predicted"/>
<evidence type="ECO:0000256" key="1">
    <source>
        <dbReference type="SAM" id="MobiDB-lite"/>
    </source>
</evidence>
<sequence>MNYLGLLEKLDLLSLSEKERTALYISKGIFVEENKISLQIGGLSEMALQNSTKVQVPSTNLVIAFHNFILANYANLSTDIFIDFFYGYNNQTFGLEPLEIKRIARDHYLSISNNILKTRLDLVRLENTPSGDHVVKNAEKLELFALHRDVLPRNLIKMFPEGLAHFLMGDTGYFNNALVDKAPILKEIVTFEGYLKVLLDLNKKFGFEKSSPLNVKNEDVPKNNPIRDDKEISKQKSNKVRRSVLSDEEAIHYLINNIFKKKK</sequence>
<accession>A0A6I2MJ84</accession>
<gene>
    <name evidence="2" type="ORF">GJ691_00235</name>
</gene>